<evidence type="ECO:0000313" key="2">
    <source>
        <dbReference type="Proteomes" id="UP000203046"/>
    </source>
</evidence>
<sequence>MPLKHLRICDTCDRVRFAPCGKACRVPNDIDPESWRINLQDGAGTIGGRSE</sequence>
<dbReference type="Proteomes" id="UP000203046">
    <property type="component" value="Segment"/>
</dbReference>
<keyword evidence="2" id="KW-1185">Reference proteome</keyword>
<name>A0A0K1LSD4_9CAUD</name>
<proteinExistence type="predicted"/>
<protein>
    <submittedName>
        <fullName evidence="1">Uncharacterized protein</fullName>
    </submittedName>
</protein>
<dbReference type="GeneID" id="26633579"/>
<evidence type="ECO:0000313" key="1">
    <source>
        <dbReference type="EMBL" id="AKU45078.1"/>
    </source>
</evidence>
<dbReference type="OrthoDB" id="22351at10239"/>
<accession>A0A0K1LSD4</accession>
<dbReference type="KEGG" id="vg:26633579"/>
<dbReference type="EMBL" id="KR997930">
    <property type="protein sequence ID" value="AKU45078.1"/>
    <property type="molecule type" value="Genomic_DNA"/>
</dbReference>
<dbReference type="RefSeq" id="YP_009206826.1">
    <property type="nucleotide sequence ID" value="NC_028889.1"/>
</dbReference>
<gene>
    <name evidence="1" type="ORF">FLORINDA_108</name>
</gene>
<organism evidence="1 2">
    <name type="scientific">Mycobacterium phage Florinda</name>
    <dbReference type="NCBI Taxonomy" id="1675549"/>
    <lineage>
        <taxon>Viruses</taxon>
        <taxon>Duplodnaviria</taxon>
        <taxon>Heunggongvirae</taxon>
        <taxon>Uroviricota</taxon>
        <taxon>Caudoviricetes</taxon>
        <taxon>Gracegardnervirinae</taxon>
        <taxon>Cheoctovirus</taxon>
        <taxon>Cheoctovirus florinda</taxon>
    </lineage>
</organism>
<reference evidence="1 2" key="1">
    <citation type="journal article" date="2016" name="BMC Microbiol.">
        <title>Characterization of mycobacteria and mycobacteriophages isolated from compost at the Sao Paulo Zoo Park Foundation in Brazil and creation of the new mycobacteriophage Cluster U.</title>
        <authorList>
            <person name="Lima-Junior J.D."/>
            <person name="Viana-Niero C."/>
            <person name="Conde Oliveira D.V."/>
            <person name="Machado G.E."/>
            <person name="Rabello M.C."/>
            <person name="Martins-Junior J."/>
            <person name="Martins L.F."/>
            <person name="Digiampietri L.A."/>
            <person name="da Silva A.M."/>
            <person name="Setubal J.C."/>
            <person name="Russell D.A."/>
            <person name="Jacobs-Sera D."/>
            <person name="Pope W.H."/>
            <person name="Hatfull G.F."/>
            <person name="Leao S.C."/>
        </authorList>
    </citation>
    <scope>NUCLEOTIDE SEQUENCE [LARGE SCALE GENOMIC DNA]</scope>
</reference>